<evidence type="ECO:0000313" key="2">
    <source>
        <dbReference type="Proteomes" id="UP001055102"/>
    </source>
</evidence>
<comment type="caution">
    <text evidence="1">The sequence shown here is derived from an EMBL/GenBank/DDBJ whole genome shotgun (WGS) entry which is preliminary data.</text>
</comment>
<reference evidence="1" key="2">
    <citation type="submission" date="2021-08" db="EMBL/GenBank/DDBJ databases">
        <authorList>
            <person name="Tani A."/>
            <person name="Ola A."/>
            <person name="Ogura Y."/>
            <person name="Katsura K."/>
            <person name="Hayashi T."/>
        </authorList>
    </citation>
    <scope>NUCLEOTIDE SEQUENCE</scope>
    <source>
        <strain evidence="1">LMG 23639</strain>
    </source>
</reference>
<keyword evidence="2" id="KW-1185">Reference proteome</keyword>
<dbReference type="EMBL" id="BPQR01000058">
    <property type="protein sequence ID" value="GJE08003.1"/>
    <property type="molecule type" value="Genomic_DNA"/>
</dbReference>
<dbReference type="Proteomes" id="UP001055102">
    <property type="component" value="Unassembled WGS sequence"/>
</dbReference>
<sequence>MSEQSEQPEQTREEWRAWFQPLYDDIKERAEREGRTPEEVAPEAVTHMMLHAAKPIAVVHGLIILGMLPIKLPDDFKR</sequence>
<name>A0ABQ4T1G6_9HYPH</name>
<evidence type="ECO:0000313" key="1">
    <source>
        <dbReference type="EMBL" id="GJE08003.1"/>
    </source>
</evidence>
<organism evidence="1 2">
    <name type="scientific">Methylobacterium jeotgali</name>
    <dbReference type="NCBI Taxonomy" id="381630"/>
    <lineage>
        <taxon>Bacteria</taxon>
        <taxon>Pseudomonadati</taxon>
        <taxon>Pseudomonadota</taxon>
        <taxon>Alphaproteobacteria</taxon>
        <taxon>Hyphomicrobiales</taxon>
        <taxon>Methylobacteriaceae</taxon>
        <taxon>Methylobacterium</taxon>
    </lineage>
</organism>
<gene>
    <name evidence="1" type="ORF">AOPFMNJM_3335</name>
</gene>
<proteinExistence type="predicted"/>
<accession>A0ABQ4T1G6</accession>
<protein>
    <submittedName>
        <fullName evidence="1">Uncharacterized protein</fullName>
    </submittedName>
</protein>
<dbReference type="RefSeq" id="WP_238277435.1">
    <property type="nucleotide sequence ID" value="NZ_BPQR01000058.1"/>
</dbReference>
<reference evidence="1" key="1">
    <citation type="journal article" date="2021" name="Front. Microbiol.">
        <title>Comprehensive Comparative Genomics and Phenotyping of Methylobacterium Species.</title>
        <authorList>
            <person name="Alessa O."/>
            <person name="Ogura Y."/>
            <person name="Fujitani Y."/>
            <person name="Takami H."/>
            <person name="Hayashi T."/>
            <person name="Sahin N."/>
            <person name="Tani A."/>
        </authorList>
    </citation>
    <scope>NUCLEOTIDE SEQUENCE</scope>
    <source>
        <strain evidence="1">LMG 23639</strain>
    </source>
</reference>